<protein>
    <submittedName>
        <fullName evidence="5">Transcriptional regulator</fullName>
    </submittedName>
</protein>
<keyword evidence="7" id="KW-1185">Reference proteome</keyword>
<dbReference type="PANTHER" id="PTHR33204:SF18">
    <property type="entry name" value="TRANSCRIPTIONAL REGULATORY PROTEIN"/>
    <property type="match status" value="1"/>
</dbReference>
<dbReference type="EMBL" id="LT719092">
    <property type="protein sequence ID" value="SJK85570.1"/>
    <property type="molecule type" value="Genomic_DNA"/>
</dbReference>
<dbReference type="RefSeq" id="WP_145984007.1">
    <property type="nucleotide sequence ID" value="NZ_LT671858.1"/>
</dbReference>
<keyword evidence="3" id="KW-0804">Transcription</keyword>
<dbReference type="KEGG" id="cdiv:CPM_1791"/>
<evidence type="ECO:0000256" key="2">
    <source>
        <dbReference type="ARBA" id="ARBA00023125"/>
    </source>
</evidence>
<evidence type="ECO:0000256" key="1">
    <source>
        <dbReference type="ARBA" id="ARBA00023015"/>
    </source>
</evidence>
<evidence type="ECO:0000259" key="4">
    <source>
        <dbReference type="PROSITE" id="PS51118"/>
    </source>
</evidence>
<evidence type="ECO:0000313" key="8">
    <source>
        <dbReference type="Proteomes" id="UP000195607"/>
    </source>
</evidence>
<dbReference type="Proteomes" id="UP000187822">
    <property type="component" value="Chromosome I"/>
</dbReference>
<dbReference type="STRING" id="1673428.CPM_1791"/>
<dbReference type="CDD" id="cd00090">
    <property type="entry name" value="HTH_ARSR"/>
    <property type="match status" value="1"/>
</dbReference>
<accession>A0A1N5WKM3</accession>
<dbReference type="InterPro" id="IPR002577">
    <property type="entry name" value="HTH_HxlR"/>
</dbReference>
<dbReference type="SUPFAM" id="SSF46785">
    <property type="entry name" value="Winged helix' DNA-binding domain"/>
    <property type="match status" value="1"/>
</dbReference>
<dbReference type="InterPro" id="IPR036388">
    <property type="entry name" value="WH-like_DNA-bd_sf"/>
</dbReference>
<dbReference type="PROSITE" id="PS51118">
    <property type="entry name" value="HTH_HXLR"/>
    <property type="match status" value="1"/>
</dbReference>
<keyword evidence="2" id="KW-0238">DNA-binding</keyword>
<evidence type="ECO:0000313" key="7">
    <source>
        <dbReference type="Proteomes" id="UP000187822"/>
    </source>
</evidence>
<dbReference type="GeneID" id="41589089"/>
<dbReference type="OrthoDB" id="10490at2157"/>
<reference evidence="5 8" key="1">
    <citation type="submission" date="2016-04" db="EMBL/GenBank/DDBJ databases">
        <authorList>
            <person name="Evans L.H."/>
            <person name="Alamgir A."/>
            <person name="Owens N."/>
            <person name="Weber N.D."/>
            <person name="Virtaneva K."/>
            <person name="Barbian K."/>
            <person name="Babar A."/>
            <person name="Rosenke K."/>
        </authorList>
    </citation>
    <scope>NUCLEOTIDE SEQUENCE [LARGE SCALE GENOMIC DNA]</scope>
    <source>
        <strain evidence="5">S5</strain>
        <strain evidence="8">S5(T) (JCM 30642 \VKM B-2941)</strain>
    </source>
</reference>
<dbReference type="Gene3D" id="1.10.10.10">
    <property type="entry name" value="Winged helix-like DNA-binding domain superfamily/Winged helix DNA-binding domain"/>
    <property type="match status" value="1"/>
</dbReference>
<reference evidence="7" key="3">
    <citation type="submission" date="2016-06" db="EMBL/GenBank/DDBJ databases">
        <authorList>
            <person name="Toshchakov V.S."/>
        </authorList>
    </citation>
    <scope>NUCLEOTIDE SEQUENCE [LARGE SCALE GENOMIC DNA]</scope>
    <source>
        <strain>PM4 (JCM 30641</strain>
        <strain evidence="7">\VKM B-2940)</strain>
    </source>
</reference>
<gene>
    <name evidence="6" type="ORF">CPM_1791</name>
    <name evidence="5" type="ORF">CSP5_1852</name>
</gene>
<reference evidence="6" key="2">
    <citation type="submission" date="2016-06" db="EMBL/GenBank/DDBJ databases">
        <authorList>
            <person name="Olsen C.W."/>
            <person name="Carey S."/>
            <person name="Hinshaw L."/>
            <person name="Karasin A.I."/>
        </authorList>
    </citation>
    <scope>NUCLEOTIDE SEQUENCE [LARGE SCALE GENOMIC DNA]</scope>
    <source>
        <strain evidence="6">PM4</strain>
    </source>
</reference>
<evidence type="ECO:0000313" key="6">
    <source>
        <dbReference type="EMBL" id="SJK85570.1"/>
    </source>
</evidence>
<organism evidence="5 8">
    <name type="scientific">Cuniculiplasma divulgatum</name>
    <dbReference type="NCBI Taxonomy" id="1673428"/>
    <lineage>
        <taxon>Archaea</taxon>
        <taxon>Methanobacteriati</taxon>
        <taxon>Thermoplasmatota</taxon>
        <taxon>Thermoplasmata</taxon>
        <taxon>Thermoplasmatales</taxon>
        <taxon>Cuniculiplasmataceae</taxon>
        <taxon>Cuniculiplasma</taxon>
    </lineage>
</organism>
<evidence type="ECO:0000313" key="5">
    <source>
        <dbReference type="EMBL" id="SIM85057.1"/>
    </source>
</evidence>
<dbReference type="InterPro" id="IPR011991">
    <property type="entry name" value="ArsR-like_HTH"/>
</dbReference>
<name>A0A1N5WKM3_9ARCH</name>
<dbReference type="PANTHER" id="PTHR33204">
    <property type="entry name" value="TRANSCRIPTIONAL REGULATOR, MARR FAMILY"/>
    <property type="match status" value="1"/>
</dbReference>
<proteinExistence type="predicted"/>
<sequence>MMNTVNKNQEICPIVETIKVIGGKWELTIIRYLSDRPMRFNELLRNAHGISSRTLSRILKILMEKGLVKRELISLQPVVVLYSLTESGSEIRPVIDALRKWGEKYITSGENTIY</sequence>
<evidence type="ECO:0000256" key="3">
    <source>
        <dbReference type="ARBA" id="ARBA00023163"/>
    </source>
</evidence>
<dbReference type="InterPro" id="IPR036390">
    <property type="entry name" value="WH_DNA-bd_sf"/>
</dbReference>
<dbReference type="EMBL" id="LT671858">
    <property type="protein sequence ID" value="SIM85057.1"/>
    <property type="molecule type" value="Genomic_DNA"/>
</dbReference>
<dbReference type="AlphaFoldDB" id="A0A1N5WKM3"/>
<keyword evidence="1" id="KW-0805">Transcription regulation</keyword>
<feature type="domain" description="HTH hxlR-type" evidence="4">
    <location>
        <begin position="12"/>
        <end position="110"/>
    </location>
</feature>
<dbReference type="GO" id="GO:0003677">
    <property type="term" value="F:DNA binding"/>
    <property type="evidence" value="ECO:0007669"/>
    <property type="project" value="UniProtKB-KW"/>
</dbReference>
<dbReference type="Proteomes" id="UP000195607">
    <property type="component" value="Chromosome I"/>
</dbReference>
<dbReference type="Pfam" id="PF01638">
    <property type="entry name" value="HxlR"/>
    <property type="match status" value="1"/>
</dbReference>